<accession>A0A4Y2U9Z0</accession>
<name>A0A4Y2U9Z0_ARAVE</name>
<organism evidence="1 2">
    <name type="scientific">Araneus ventricosus</name>
    <name type="common">Orbweaver spider</name>
    <name type="synonym">Epeira ventricosa</name>
    <dbReference type="NCBI Taxonomy" id="182803"/>
    <lineage>
        <taxon>Eukaryota</taxon>
        <taxon>Metazoa</taxon>
        <taxon>Ecdysozoa</taxon>
        <taxon>Arthropoda</taxon>
        <taxon>Chelicerata</taxon>
        <taxon>Arachnida</taxon>
        <taxon>Araneae</taxon>
        <taxon>Araneomorphae</taxon>
        <taxon>Entelegynae</taxon>
        <taxon>Araneoidea</taxon>
        <taxon>Araneidae</taxon>
        <taxon>Araneus</taxon>
    </lineage>
</organism>
<dbReference type="AlphaFoldDB" id="A0A4Y2U9Z0"/>
<keyword evidence="2" id="KW-1185">Reference proteome</keyword>
<dbReference type="EMBL" id="BGPR01035134">
    <property type="protein sequence ID" value="GBO09815.1"/>
    <property type="molecule type" value="Genomic_DNA"/>
</dbReference>
<dbReference type="Proteomes" id="UP000499080">
    <property type="component" value="Unassembled WGS sequence"/>
</dbReference>
<comment type="caution">
    <text evidence="1">The sequence shown here is derived from an EMBL/GenBank/DDBJ whole genome shotgun (WGS) entry which is preliminary data.</text>
</comment>
<sequence length="170" mass="19364">MSSTKKLEANVCDTWCKRCFKQTYALNISSIKTSFHDGMVLEGLQEESSSPRVDDKSCKNPLLFVCSKKSSINVFNTKIGDKCLQHLVNFLKQIKYIYSIKLLPRWDGSGRSSRRELSSSVETSVQEPTTICLQQKVFDRCLQHKNWRQMSATLGVNSALSKPKHLIFLP</sequence>
<gene>
    <name evidence="1" type="ORF">AVEN_18818_1</name>
</gene>
<evidence type="ECO:0000313" key="1">
    <source>
        <dbReference type="EMBL" id="GBO09815.1"/>
    </source>
</evidence>
<evidence type="ECO:0000313" key="2">
    <source>
        <dbReference type="Proteomes" id="UP000499080"/>
    </source>
</evidence>
<reference evidence="1 2" key="1">
    <citation type="journal article" date="2019" name="Sci. Rep.">
        <title>Orb-weaving spider Araneus ventricosus genome elucidates the spidroin gene catalogue.</title>
        <authorList>
            <person name="Kono N."/>
            <person name="Nakamura H."/>
            <person name="Ohtoshi R."/>
            <person name="Moran D.A.P."/>
            <person name="Shinohara A."/>
            <person name="Yoshida Y."/>
            <person name="Fujiwara M."/>
            <person name="Mori M."/>
            <person name="Tomita M."/>
            <person name="Arakawa K."/>
        </authorList>
    </citation>
    <scope>NUCLEOTIDE SEQUENCE [LARGE SCALE GENOMIC DNA]</scope>
</reference>
<protein>
    <submittedName>
        <fullName evidence="1">Uncharacterized protein</fullName>
    </submittedName>
</protein>
<proteinExistence type="predicted"/>